<evidence type="ECO:0000313" key="11">
    <source>
        <dbReference type="Proteomes" id="UP000095009"/>
    </source>
</evidence>
<dbReference type="Gene3D" id="3.30.160.60">
    <property type="entry name" value="Classic Zinc Finger"/>
    <property type="match status" value="2"/>
</dbReference>
<dbReference type="PROSITE" id="PS50157">
    <property type="entry name" value="ZINC_FINGER_C2H2_2"/>
    <property type="match status" value="2"/>
</dbReference>
<comment type="subcellular location">
    <subcellularLocation>
        <location evidence="1">Nucleus</location>
    </subcellularLocation>
</comment>
<name>A0A1E3PKP6_9ASCO</name>
<evidence type="ECO:0000256" key="5">
    <source>
        <dbReference type="ARBA" id="ARBA00022833"/>
    </source>
</evidence>
<keyword evidence="4 7" id="KW-0863">Zinc-finger</keyword>
<feature type="domain" description="C2H2-type" evidence="9">
    <location>
        <begin position="63"/>
        <end position="90"/>
    </location>
</feature>
<evidence type="ECO:0000256" key="1">
    <source>
        <dbReference type="ARBA" id="ARBA00004123"/>
    </source>
</evidence>
<keyword evidence="5" id="KW-0862">Zinc</keyword>
<evidence type="ECO:0000256" key="8">
    <source>
        <dbReference type="SAM" id="MobiDB-lite"/>
    </source>
</evidence>
<keyword evidence="3" id="KW-0677">Repeat</keyword>
<protein>
    <recommendedName>
        <fullName evidence="9">C2H2-type domain-containing protein</fullName>
    </recommendedName>
</protein>
<dbReference type="GO" id="GO:0000981">
    <property type="term" value="F:DNA-binding transcription factor activity, RNA polymerase II-specific"/>
    <property type="evidence" value="ECO:0007669"/>
    <property type="project" value="InterPro"/>
</dbReference>
<evidence type="ECO:0000259" key="9">
    <source>
        <dbReference type="PROSITE" id="PS50157"/>
    </source>
</evidence>
<evidence type="ECO:0000256" key="4">
    <source>
        <dbReference type="ARBA" id="ARBA00022771"/>
    </source>
</evidence>
<dbReference type="Proteomes" id="UP000095009">
    <property type="component" value="Unassembled WGS sequence"/>
</dbReference>
<evidence type="ECO:0000256" key="7">
    <source>
        <dbReference type="PROSITE-ProRule" id="PRU00042"/>
    </source>
</evidence>
<dbReference type="GO" id="GO:0000785">
    <property type="term" value="C:chromatin"/>
    <property type="evidence" value="ECO:0007669"/>
    <property type="project" value="TreeGrafter"/>
</dbReference>
<evidence type="ECO:0000256" key="3">
    <source>
        <dbReference type="ARBA" id="ARBA00022737"/>
    </source>
</evidence>
<organism evidence="10 11">
    <name type="scientific">Nadsonia fulvescens var. elongata DSM 6958</name>
    <dbReference type="NCBI Taxonomy" id="857566"/>
    <lineage>
        <taxon>Eukaryota</taxon>
        <taxon>Fungi</taxon>
        <taxon>Dikarya</taxon>
        <taxon>Ascomycota</taxon>
        <taxon>Saccharomycotina</taxon>
        <taxon>Dipodascomycetes</taxon>
        <taxon>Dipodascales</taxon>
        <taxon>Dipodascales incertae sedis</taxon>
        <taxon>Nadsonia</taxon>
    </lineage>
</organism>
<dbReference type="OrthoDB" id="654211at2759"/>
<evidence type="ECO:0000256" key="6">
    <source>
        <dbReference type="ARBA" id="ARBA00023242"/>
    </source>
</evidence>
<dbReference type="InterPro" id="IPR051059">
    <property type="entry name" value="VerF-like"/>
</dbReference>
<accession>A0A1E3PKP6</accession>
<keyword evidence="2" id="KW-0479">Metal-binding</keyword>
<feature type="region of interest" description="Disordered" evidence="8">
    <location>
        <begin position="351"/>
        <end position="376"/>
    </location>
</feature>
<dbReference type="PANTHER" id="PTHR40626">
    <property type="entry name" value="MIP31509P"/>
    <property type="match status" value="1"/>
</dbReference>
<sequence>MLNSLVSSDSARTSAAVDTSTQLGAPYLTAVLAPNIDSSSPGLITFNVAPDSHGSKEKPVRKYHCLYCNQSFTRSEHKTRHERSHTKEKPFKCTKCSAKFVRKDLLLRHDRTVHGNNPKKKRGVKPFNTDQDTATPPNGEVGEQSCVSMKLETCAMLAEPSPSLDSFKDESFLSAANNTFLRKASAPTLLKWNTVYSAPALKLDSAITKSIASPSSLAALLNVAARLENKCANSPPSLLHSPSTQMISHIPRTHVDQSSIFPNTHTDSSRSLYLCSGSPNQKQSSHSGLTLDRTYSQTNNLIESQDYRDQQFKQFSPIPPPNLQQNTLQQNYTFETQIKCQQSPIQVQENSLQDSLIRNSSSSHQLNQPPSSCSTQPLLQKLKAQSSQASPSTKIEVGSVHDISKILGCGSPFFVSTSCSAVSKMKNPDPISSITNSTETDYNVALYMTELQYSSKQNKTENSIEVIKVNSANTTTSDPVSGISSTTMGTKLNELELPRLGIVGSTSGLGFGDQQKLTLTTKLDYKSPSTSDGDFLKNILSIISINLPSDDSKISNYPDLPHALPVIDYVPQICLHESIIYNQLVWLNIDVSSFTSFSSVLSPSLPSSVMPSQARINHSLMVFFKLFHSSYPFLHPQTLDLNNSPILLLSIFLLGEKIYQKEMIKSAMTSKKIITEIYQNSMFCKNLHNSLKAGLFRIINLLEKPQQSHNEIPIWVLQSLILSIFFESDLGHQDIETNYIVENEFSHSMSHYLTELVISKLETKQKEGNNGLIRDDELIHHWKSWIESELIKRLFFTLFVIFTKNDPSPSSSFLFSTSSLLLSQLYDRSDIEVRFPYSSLNWNKFFFNKHQFKLAILNQEYTKRKEFYAETSETDLISFLFEDNKYENQDKVRSYSAFLSRLIGNDERFNLNIISKIILSKIGKLKVRDQYIKKFLQKEYSTKEPLSTGIVGHDICGSYLIPLMKLYHIIRNQTRFENHEIRSDQTHQRISHGNSNHFKIIINADQTALNNILSEELKVIIGSANLFFPRALLFQQYLRIVAFKINVSQSFSPYFNILKESFKLIQIQETGKFLTINKASIISSFKLNIKDIIVKSDTSLVDQTESLLTDIVKNCFDLFWLEFHINKYFDNDSNKTFKSIADFLASDQLSNYDSSGDDLIIWHIMGKNDILFKFQRILILSIWMNLIESSINGSSASSVASANKMHFSTSHSVSILNDDSDNTIFPPGFISSESRMIYERIKQLLASISYTATSTNTPLQSQTCSSFVLLNNSNRSTNFSASILYYYSNFLTREQIDRRNNGTFEYYTDINDNMEKGRLCAVLGDLLGTLSKEIIY</sequence>
<dbReference type="InterPro" id="IPR013087">
    <property type="entry name" value="Znf_C2H2_type"/>
</dbReference>
<dbReference type="PROSITE" id="PS00028">
    <property type="entry name" value="ZINC_FINGER_C2H2_1"/>
    <property type="match status" value="2"/>
</dbReference>
<dbReference type="InterPro" id="IPR036236">
    <property type="entry name" value="Znf_C2H2_sf"/>
</dbReference>
<gene>
    <name evidence="10" type="ORF">NADFUDRAFT_82813</name>
</gene>
<dbReference type="GO" id="GO:0005634">
    <property type="term" value="C:nucleus"/>
    <property type="evidence" value="ECO:0007669"/>
    <property type="project" value="UniProtKB-SubCell"/>
</dbReference>
<evidence type="ECO:0000313" key="10">
    <source>
        <dbReference type="EMBL" id="ODQ65870.1"/>
    </source>
</evidence>
<dbReference type="SMART" id="SM00355">
    <property type="entry name" value="ZnF_C2H2"/>
    <property type="match status" value="2"/>
</dbReference>
<feature type="region of interest" description="Disordered" evidence="8">
    <location>
        <begin position="113"/>
        <end position="143"/>
    </location>
</feature>
<dbReference type="EMBL" id="KV454409">
    <property type="protein sequence ID" value="ODQ65870.1"/>
    <property type="molecule type" value="Genomic_DNA"/>
</dbReference>
<evidence type="ECO:0000256" key="2">
    <source>
        <dbReference type="ARBA" id="ARBA00022723"/>
    </source>
</evidence>
<keyword evidence="11" id="KW-1185">Reference proteome</keyword>
<reference evidence="10 11" key="1">
    <citation type="journal article" date="2016" name="Proc. Natl. Acad. Sci. U.S.A.">
        <title>Comparative genomics of biotechnologically important yeasts.</title>
        <authorList>
            <person name="Riley R."/>
            <person name="Haridas S."/>
            <person name="Wolfe K.H."/>
            <person name="Lopes M.R."/>
            <person name="Hittinger C.T."/>
            <person name="Goeker M."/>
            <person name="Salamov A.A."/>
            <person name="Wisecaver J.H."/>
            <person name="Long T.M."/>
            <person name="Calvey C.H."/>
            <person name="Aerts A.L."/>
            <person name="Barry K.W."/>
            <person name="Choi C."/>
            <person name="Clum A."/>
            <person name="Coughlan A.Y."/>
            <person name="Deshpande S."/>
            <person name="Douglass A.P."/>
            <person name="Hanson S.J."/>
            <person name="Klenk H.-P."/>
            <person name="LaButti K.M."/>
            <person name="Lapidus A."/>
            <person name="Lindquist E.A."/>
            <person name="Lipzen A.M."/>
            <person name="Meier-Kolthoff J.P."/>
            <person name="Ohm R.A."/>
            <person name="Otillar R.P."/>
            <person name="Pangilinan J.L."/>
            <person name="Peng Y."/>
            <person name="Rokas A."/>
            <person name="Rosa C.A."/>
            <person name="Scheuner C."/>
            <person name="Sibirny A.A."/>
            <person name="Slot J.C."/>
            <person name="Stielow J.B."/>
            <person name="Sun H."/>
            <person name="Kurtzman C.P."/>
            <person name="Blackwell M."/>
            <person name="Grigoriev I.V."/>
            <person name="Jeffries T.W."/>
        </authorList>
    </citation>
    <scope>NUCLEOTIDE SEQUENCE [LARGE SCALE GENOMIC DNA]</scope>
    <source>
        <strain evidence="10 11">DSM 6958</strain>
    </source>
</reference>
<dbReference type="PANTHER" id="PTHR40626:SF35">
    <property type="entry name" value="FINGER DOMAIN PROTEIN, PUTATIVE-RELATED"/>
    <property type="match status" value="1"/>
</dbReference>
<dbReference type="GO" id="GO:0008270">
    <property type="term" value="F:zinc ion binding"/>
    <property type="evidence" value="ECO:0007669"/>
    <property type="project" value="UniProtKB-KW"/>
</dbReference>
<feature type="domain" description="C2H2-type" evidence="9">
    <location>
        <begin position="91"/>
        <end position="119"/>
    </location>
</feature>
<dbReference type="STRING" id="857566.A0A1E3PKP6"/>
<dbReference type="GO" id="GO:0000978">
    <property type="term" value="F:RNA polymerase II cis-regulatory region sequence-specific DNA binding"/>
    <property type="evidence" value="ECO:0007669"/>
    <property type="project" value="InterPro"/>
</dbReference>
<proteinExistence type="predicted"/>
<keyword evidence="6" id="KW-0539">Nucleus</keyword>
<dbReference type="SUPFAM" id="SSF57667">
    <property type="entry name" value="beta-beta-alpha zinc fingers"/>
    <property type="match status" value="1"/>
</dbReference>